<proteinExistence type="predicted"/>
<organism evidence="1 2">
    <name type="scientific">Stylonychia lemnae</name>
    <name type="common">Ciliate</name>
    <dbReference type="NCBI Taxonomy" id="5949"/>
    <lineage>
        <taxon>Eukaryota</taxon>
        <taxon>Sar</taxon>
        <taxon>Alveolata</taxon>
        <taxon>Ciliophora</taxon>
        <taxon>Intramacronucleata</taxon>
        <taxon>Spirotrichea</taxon>
        <taxon>Stichotrichia</taxon>
        <taxon>Sporadotrichida</taxon>
        <taxon>Oxytrichidae</taxon>
        <taxon>Stylonychinae</taxon>
        <taxon>Stylonychia</taxon>
    </lineage>
</organism>
<accession>A0A078B570</accession>
<dbReference type="Proteomes" id="UP000039865">
    <property type="component" value="Unassembled WGS sequence"/>
</dbReference>
<reference evidence="1 2" key="1">
    <citation type="submission" date="2014-06" db="EMBL/GenBank/DDBJ databases">
        <authorList>
            <person name="Swart Estienne"/>
        </authorList>
    </citation>
    <scope>NUCLEOTIDE SEQUENCE [LARGE SCALE GENOMIC DNA]</scope>
    <source>
        <strain evidence="1 2">130c</strain>
    </source>
</reference>
<dbReference type="AlphaFoldDB" id="A0A078B570"/>
<name>A0A078B570_STYLE</name>
<evidence type="ECO:0000313" key="2">
    <source>
        <dbReference type="Proteomes" id="UP000039865"/>
    </source>
</evidence>
<evidence type="ECO:0000313" key="1">
    <source>
        <dbReference type="EMBL" id="CDW89574.1"/>
    </source>
</evidence>
<gene>
    <name evidence="1" type="primary">Contig247.g283</name>
    <name evidence="1" type="ORF">STYLEM_18707</name>
</gene>
<sequence length="109" mass="12527">MCPVSNVKGELKNVLAKKQPSEDIDDIAWTVFKLQFADILQYRNIQDILCKLSSAMQQYQPNIGSYPLSPAKTNDNEKLIFAKALFRLIVTKDEYDEQSTEHQTFDVQN</sequence>
<dbReference type="EMBL" id="CCKQ01017673">
    <property type="protein sequence ID" value="CDW89574.1"/>
    <property type="molecule type" value="Genomic_DNA"/>
</dbReference>
<keyword evidence="2" id="KW-1185">Reference proteome</keyword>
<dbReference type="InParanoid" id="A0A078B570"/>
<protein>
    <submittedName>
        <fullName evidence="1">Uncharacterized protein</fullName>
    </submittedName>
</protein>